<reference evidence="3 4" key="1">
    <citation type="submission" date="2013-12" db="EMBL/GenBank/DDBJ databases">
        <authorList>
            <consortium name="DOE Joint Genome Institute"/>
            <person name="Kappler U."/>
            <person name="Huntemann M."/>
            <person name="Han J."/>
            <person name="Chen A."/>
            <person name="Kyrpides N."/>
            <person name="Mavromatis K."/>
            <person name="Markowitz V."/>
            <person name="Palaniappan K."/>
            <person name="Ivanova N."/>
            <person name="Schaumberg A."/>
            <person name="Pati A."/>
            <person name="Liolios K."/>
            <person name="Nordberg H.P."/>
            <person name="Cantor M.N."/>
            <person name="Hua S.X."/>
            <person name="Woyke T."/>
        </authorList>
    </citation>
    <scope>NUCLEOTIDE SEQUENCE [LARGE SCALE GENOMIC DNA]</scope>
    <source>
        <strain evidence="4">AL2</strain>
    </source>
</reference>
<dbReference type="Pfam" id="PF08495">
    <property type="entry name" value="FIST"/>
    <property type="match status" value="1"/>
</dbReference>
<organism evidence="3 4">
    <name type="scientific">Thiomicrospira aerophila AL3</name>
    <dbReference type="NCBI Taxonomy" id="717772"/>
    <lineage>
        <taxon>Bacteria</taxon>
        <taxon>Pseudomonadati</taxon>
        <taxon>Pseudomonadota</taxon>
        <taxon>Gammaproteobacteria</taxon>
        <taxon>Thiotrichales</taxon>
        <taxon>Piscirickettsiaceae</taxon>
        <taxon>Thiomicrospira</taxon>
    </lineage>
</organism>
<dbReference type="GO" id="GO:0016301">
    <property type="term" value="F:kinase activity"/>
    <property type="evidence" value="ECO:0007669"/>
    <property type="project" value="UniProtKB-KW"/>
</dbReference>
<dbReference type="PANTHER" id="PTHR40252">
    <property type="entry name" value="BLR0328 PROTEIN"/>
    <property type="match status" value="1"/>
</dbReference>
<dbReference type="eggNOG" id="COG3287">
    <property type="taxonomic scope" value="Bacteria"/>
</dbReference>
<keyword evidence="3" id="KW-0808">Transferase</keyword>
<keyword evidence="3" id="KW-0418">Kinase</keyword>
<gene>
    <name evidence="3" type="ORF">THIAE_00095</name>
</gene>
<dbReference type="SMART" id="SM01204">
    <property type="entry name" value="FIST_C"/>
    <property type="match status" value="1"/>
</dbReference>
<protein>
    <submittedName>
        <fullName evidence="3">Histidine kinase</fullName>
    </submittedName>
</protein>
<evidence type="ECO:0000259" key="1">
    <source>
        <dbReference type="SMART" id="SM00897"/>
    </source>
</evidence>
<proteinExistence type="predicted"/>
<dbReference type="Proteomes" id="UP000005380">
    <property type="component" value="Chromosome"/>
</dbReference>
<dbReference type="InterPro" id="IPR013702">
    <property type="entry name" value="FIST_domain_N"/>
</dbReference>
<accession>W0DU03</accession>
<feature type="domain" description="FIST" evidence="1">
    <location>
        <begin position="26"/>
        <end position="215"/>
    </location>
</feature>
<feature type="domain" description="FIST C-domain" evidence="2">
    <location>
        <begin position="216"/>
        <end position="357"/>
    </location>
</feature>
<dbReference type="AlphaFoldDB" id="W0DU03"/>
<dbReference type="STRING" id="717772.THIAE_00095"/>
<evidence type="ECO:0000259" key="2">
    <source>
        <dbReference type="SMART" id="SM01204"/>
    </source>
</evidence>
<dbReference type="RefSeq" id="WP_006460003.1">
    <property type="nucleotide sequence ID" value="NZ_CP007030.1"/>
</dbReference>
<evidence type="ECO:0000313" key="3">
    <source>
        <dbReference type="EMBL" id="AHF00356.1"/>
    </source>
</evidence>
<sequence>MKIRFDKLGCKEVFAQLANELLAEDDVQGLMVLACDGNDWAADVLDPIIQAFDKPVFGGLFPQIIHAQQNYAKGTLLIGLPKRPDIICVQGLSDADADYDQQLDVYAEQWDTAQHEATLVVFVDGLSKRISALVQSLFFTFGLEQNFIGGGAGSLSFQQKPCLITPDGLVADVALVARLPLQSGVGVAHGWMPISDGMKVTESDRNVIKTIEWRPAFEVYRELVEANSGQTFRDTNFFDIAKGYPFGIGKFGTEVVVRDPLMTDAEGGMVCVGEVPQGSFVKILKGTPESLLSAANKARELAEASIPGEQNGQEMAFFIDCISRVLFLEEGIAEEFAVAAAGRTLFGALTLGEIANNGQDYLEFYNKTAVLGLLR</sequence>
<dbReference type="HOGENOM" id="CLU_052774_0_0_6"/>
<name>W0DU03_9GAMM</name>
<dbReference type="KEGG" id="tao:THIAE_00095"/>
<dbReference type="SMART" id="SM00897">
    <property type="entry name" value="FIST"/>
    <property type="match status" value="1"/>
</dbReference>
<dbReference type="OrthoDB" id="378730at2"/>
<evidence type="ECO:0000313" key="4">
    <source>
        <dbReference type="Proteomes" id="UP000005380"/>
    </source>
</evidence>
<dbReference type="PANTHER" id="PTHR40252:SF2">
    <property type="entry name" value="BLR0328 PROTEIN"/>
    <property type="match status" value="1"/>
</dbReference>
<dbReference type="Pfam" id="PF10442">
    <property type="entry name" value="FIST_C"/>
    <property type="match status" value="1"/>
</dbReference>
<dbReference type="InParanoid" id="W0DU03"/>
<keyword evidence="4" id="KW-1185">Reference proteome</keyword>
<dbReference type="EMBL" id="CP007030">
    <property type="protein sequence ID" value="AHF00356.1"/>
    <property type="molecule type" value="Genomic_DNA"/>
</dbReference>
<dbReference type="InterPro" id="IPR019494">
    <property type="entry name" value="FIST_C"/>
</dbReference>